<evidence type="ECO:0000313" key="1">
    <source>
        <dbReference type="EMBL" id="KYM85602.1"/>
    </source>
</evidence>
<name>A0A151I4F2_9HYME</name>
<proteinExistence type="predicted"/>
<dbReference type="AlphaFoldDB" id="A0A151I4F2"/>
<keyword evidence="2" id="KW-1185">Reference proteome</keyword>
<dbReference type="Proteomes" id="UP000078540">
    <property type="component" value="Unassembled WGS sequence"/>
</dbReference>
<reference evidence="1 2" key="1">
    <citation type="submission" date="2015-09" db="EMBL/GenBank/DDBJ databases">
        <title>Atta colombica WGS genome.</title>
        <authorList>
            <person name="Nygaard S."/>
            <person name="Hu H."/>
            <person name="Boomsma J."/>
            <person name="Zhang G."/>
        </authorList>
    </citation>
    <scope>NUCLEOTIDE SEQUENCE [LARGE SCALE GENOMIC DNA]</scope>
    <source>
        <strain evidence="1">Treedump-2</strain>
        <tissue evidence="1">Whole body</tissue>
    </source>
</reference>
<sequence>MKVDKLKEISYTLEKFREVLEKEITIHDIDIIRWILKAQENINRNFSFLDG</sequence>
<dbReference type="EMBL" id="KQ976451">
    <property type="protein sequence ID" value="KYM85602.1"/>
    <property type="molecule type" value="Genomic_DNA"/>
</dbReference>
<evidence type="ECO:0000313" key="2">
    <source>
        <dbReference type="Proteomes" id="UP000078540"/>
    </source>
</evidence>
<gene>
    <name evidence="1" type="ORF">ALC53_04541</name>
</gene>
<organism evidence="1 2">
    <name type="scientific">Atta colombica</name>
    <dbReference type="NCBI Taxonomy" id="520822"/>
    <lineage>
        <taxon>Eukaryota</taxon>
        <taxon>Metazoa</taxon>
        <taxon>Ecdysozoa</taxon>
        <taxon>Arthropoda</taxon>
        <taxon>Hexapoda</taxon>
        <taxon>Insecta</taxon>
        <taxon>Pterygota</taxon>
        <taxon>Neoptera</taxon>
        <taxon>Endopterygota</taxon>
        <taxon>Hymenoptera</taxon>
        <taxon>Apocrita</taxon>
        <taxon>Aculeata</taxon>
        <taxon>Formicoidea</taxon>
        <taxon>Formicidae</taxon>
        <taxon>Myrmicinae</taxon>
        <taxon>Atta</taxon>
    </lineage>
</organism>
<accession>A0A151I4F2</accession>
<protein>
    <submittedName>
        <fullName evidence="1">Uncharacterized protein</fullName>
    </submittedName>
</protein>